<organism evidence="2 3">
    <name type="scientific">Stieleria neptunia</name>
    <dbReference type="NCBI Taxonomy" id="2527979"/>
    <lineage>
        <taxon>Bacteria</taxon>
        <taxon>Pseudomonadati</taxon>
        <taxon>Planctomycetota</taxon>
        <taxon>Planctomycetia</taxon>
        <taxon>Pirellulales</taxon>
        <taxon>Pirellulaceae</taxon>
        <taxon>Stieleria</taxon>
    </lineage>
</organism>
<proteinExistence type="predicted"/>
<evidence type="ECO:0000313" key="2">
    <source>
        <dbReference type="EMBL" id="QDV41238.1"/>
    </source>
</evidence>
<dbReference type="AlphaFoldDB" id="A0A518HK70"/>
<feature type="transmembrane region" description="Helical" evidence="1">
    <location>
        <begin position="60"/>
        <end position="79"/>
    </location>
</feature>
<sequence length="224" mass="25221">MDFENLAAAQLRDYDRHQPGTAFAEPEFFLSIEQAYELQFQVASTIQEFLDLNRPSQRSIAWLAMLLFAIAWPPIYSTFIHLHVYRQMDAGFLSADELKNLLDARRYTIDVPMELDGHFLTFDAIVDGKATQGGGSSVEGGTRIVLLLRRDRESRKIEYCWLGRNSVSRGILDDPLTNAGTSTERSDGAINPGDWLLRGGRSSVQIHPAIEPAEFELRLAFSDP</sequence>
<evidence type="ECO:0000313" key="3">
    <source>
        <dbReference type="Proteomes" id="UP000319004"/>
    </source>
</evidence>
<name>A0A518HK70_9BACT</name>
<protein>
    <submittedName>
        <fullName evidence="2">Uncharacterized protein</fullName>
    </submittedName>
</protein>
<keyword evidence="1" id="KW-0812">Transmembrane</keyword>
<keyword evidence="1" id="KW-1133">Transmembrane helix</keyword>
<dbReference type="Proteomes" id="UP000319004">
    <property type="component" value="Chromosome"/>
</dbReference>
<gene>
    <name evidence="2" type="ORF">Enr13x_10760</name>
</gene>
<evidence type="ECO:0000256" key="1">
    <source>
        <dbReference type="SAM" id="Phobius"/>
    </source>
</evidence>
<dbReference type="RefSeq" id="WP_231744098.1">
    <property type="nucleotide sequence ID" value="NZ_CP037423.1"/>
</dbReference>
<dbReference type="KEGG" id="snep:Enr13x_10760"/>
<dbReference type="EMBL" id="CP037423">
    <property type="protein sequence ID" value="QDV41238.1"/>
    <property type="molecule type" value="Genomic_DNA"/>
</dbReference>
<keyword evidence="1" id="KW-0472">Membrane</keyword>
<keyword evidence="3" id="KW-1185">Reference proteome</keyword>
<reference evidence="2 3" key="1">
    <citation type="submission" date="2019-03" db="EMBL/GenBank/DDBJ databases">
        <title>Deep-cultivation of Planctomycetes and their phenomic and genomic characterization uncovers novel biology.</title>
        <authorList>
            <person name="Wiegand S."/>
            <person name="Jogler M."/>
            <person name="Boedeker C."/>
            <person name="Pinto D."/>
            <person name="Vollmers J."/>
            <person name="Rivas-Marin E."/>
            <person name="Kohn T."/>
            <person name="Peeters S.H."/>
            <person name="Heuer A."/>
            <person name="Rast P."/>
            <person name="Oberbeckmann S."/>
            <person name="Bunk B."/>
            <person name="Jeske O."/>
            <person name="Meyerdierks A."/>
            <person name="Storesund J.E."/>
            <person name="Kallscheuer N."/>
            <person name="Luecker S."/>
            <person name="Lage O.M."/>
            <person name="Pohl T."/>
            <person name="Merkel B.J."/>
            <person name="Hornburger P."/>
            <person name="Mueller R.-W."/>
            <person name="Bruemmer F."/>
            <person name="Labrenz M."/>
            <person name="Spormann A.M."/>
            <person name="Op den Camp H."/>
            <person name="Overmann J."/>
            <person name="Amann R."/>
            <person name="Jetten M.S.M."/>
            <person name="Mascher T."/>
            <person name="Medema M.H."/>
            <person name="Devos D.P."/>
            <person name="Kaster A.-K."/>
            <person name="Ovreas L."/>
            <person name="Rohde M."/>
            <person name="Galperin M.Y."/>
            <person name="Jogler C."/>
        </authorList>
    </citation>
    <scope>NUCLEOTIDE SEQUENCE [LARGE SCALE GENOMIC DNA]</scope>
    <source>
        <strain evidence="2 3">Enr13</strain>
    </source>
</reference>
<accession>A0A518HK70</accession>